<dbReference type="AlphaFoldDB" id="J9FMT0"/>
<feature type="non-terminal residue" evidence="12">
    <location>
        <position position="137"/>
    </location>
</feature>
<dbReference type="GO" id="GO:0016682">
    <property type="term" value="F:oxidoreductase activity, acting on diphenols and related substances as donors, oxygen as acceptor"/>
    <property type="evidence" value="ECO:0007669"/>
    <property type="project" value="TreeGrafter"/>
</dbReference>
<keyword evidence="5 11" id="KW-0812">Transmembrane</keyword>
<evidence type="ECO:0000256" key="9">
    <source>
        <dbReference type="ARBA" id="ARBA00023004"/>
    </source>
</evidence>
<protein>
    <submittedName>
        <fullName evidence="12">Cytochrome bd ubiquinol oxidase, subunit II</fullName>
        <ecNumber evidence="12">1.10.3.-</ecNumber>
    </submittedName>
</protein>
<evidence type="ECO:0000256" key="11">
    <source>
        <dbReference type="SAM" id="Phobius"/>
    </source>
</evidence>
<dbReference type="NCBIfam" id="TIGR00203">
    <property type="entry name" value="cydB"/>
    <property type="match status" value="1"/>
</dbReference>
<keyword evidence="12" id="KW-0560">Oxidoreductase</keyword>
<keyword evidence="7" id="KW-0249">Electron transport</keyword>
<evidence type="ECO:0000256" key="3">
    <source>
        <dbReference type="ARBA" id="ARBA00022475"/>
    </source>
</evidence>
<evidence type="ECO:0000256" key="10">
    <source>
        <dbReference type="ARBA" id="ARBA00023136"/>
    </source>
</evidence>
<evidence type="ECO:0000256" key="4">
    <source>
        <dbReference type="ARBA" id="ARBA00022617"/>
    </source>
</evidence>
<dbReference type="EMBL" id="AMCI01008535">
    <property type="protein sequence ID" value="EJW90912.1"/>
    <property type="molecule type" value="Genomic_DNA"/>
</dbReference>
<feature type="non-terminal residue" evidence="12">
    <location>
        <position position="1"/>
    </location>
</feature>
<dbReference type="GO" id="GO:0070069">
    <property type="term" value="C:cytochrome complex"/>
    <property type="evidence" value="ECO:0007669"/>
    <property type="project" value="TreeGrafter"/>
</dbReference>
<name>J9FMT0_9ZZZZ</name>
<keyword evidence="10 11" id="KW-0472">Membrane</keyword>
<sequence length="137" mass="15341">YWAMLIVLMALIFRPVAFDFRSKVAHTAWRTSWDWMLFAGSAIPPVIFGVAFGNLLLGVPFYIDESMRPIYTGSFWALLNPFGLLCGVLSLSMIIFHGANYLVLRTEGHLQTRSRTISTVFGLLSALLFAAGGIWTY</sequence>
<feature type="transmembrane region" description="Helical" evidence="11">
    <location>
        <begin position="116"/>
        <end position="135"/>
    </location>
</feature>
<dbReference type="GO" id="GO:0046872">
    <property type="term" value="F:metal ion binding"/>
    <property type="evidence" value="ECO:0007669"/>
    <property type="project" value="UniProtKB-KW"/>
</dbReference>
<reference evidence="12" key="1">
    <citation type="journal article" date="2012" name="PLoS ONE">
        <title>Gene sets for utilization of primary and secondary nutrition supplies in the distal gut of endangered iberian lynx.</title>
        <authorList>
            <person name="Alcaide M."/>
            <person name="Messina E."/>
            <person name="Richter M."/>
            <person name="Bargiela R."/>
            <person name="Peplies J."/>
            <person name="Huws S.A."/>
            <person name="Newbold C.J."/>
            <person name="Golyshin P.N."/>
            <person name="Simon M.A."/>
            <person name="Lopez G."/>
            <person name="Yakimov M.M."/>
            <person name="Ferrer M."/>
        </authorList>
    </citation>
    <scope>NUCLEOTIDE SEQUENCE</scope>
</reference>
<evidence type="ECO:0000256" key="2">
    <source>
        <dbReference type="ARBA" id="ARBA00022448"/>
    </source>
</evidence>
<dbReference type="GO" id="GO:0005886">
    <property type="term" value="C:plasma membrane"/>
    <property type="evidence" value="ECO:0007669"/>
    <property type="project" value="UniProtKB-SubCell"/>
</dbReference>
<keyword evidence="2" id="KW-0813">Transport</keyword>
<evidence type="ECO:0000256" key="8">
    <source>
        <dbReference type="ARBA" id="ARBA00022989"/>
    </source>
</evidence>
<dbReference type="EC" id="1.10.3.-" evidence="12"/>
<accession>J9FMT0</accession>
<proteinExistence type="predicted"/>
<comment type="subcellular location">
    <subcellularLocation>
        <location evidence="1">Cell membrane</location>
        <topology evidence="1">Multi-pass membrane protein</topology>
    </subcellularLocation>
</comment>
<organism evidence="12">
    <name type="scientific">gut metagenome</name>
    <dbReference type="NCBI Taxonomy" id="749906"/>
    <lineage>
        <taxon>unclassified sequences</taxon>
        <taxon>metagenomes</taxon>
        <taxon>organismal metagenomes</taxon>
    </lineage>
</organism>
<evidence type="ECO:0000256" key="1">
    <source>
        <dbReference type="ARBA" id="ARBA00004651"/>
    </source>
</evidence>
<dbReference type="GO" id="GO:0019646">
    <property type="term" value="P:aerobic electron transport chain"/>
    <property type="evidence" value="ECO:0007669"/>
    <property type="project" value="TreeGrafter"/>
</dbReference>
<evidence type="ECO:0000256" key="6">
    <source>
        <dbReference type="ARBA" id="ARBA00022723"/>
    </source>
</evidence>
<keyword evidence="9" id="KW-0408">Iron</keyword>
<evidence type="ECO:0000256" key="7">
    <source>
        <dbReference type="ARBA" id="ARBA00022982"/>
    </source>
</evidence>
<dbReference type="InterPro" id="IPR003317">
    <property type="entry name" value="Cyt-d_oxidase_su2"/>
</dbReference>
<feature type="transmembrane region" description="Helical" evidence="11">
    <location>
        <begin position="75"/>
        <end position="96"/>
    </location>
</feature>
<keyword evidence="6" id="KW-0479">Metal-binding</keyword>
<comment type="caution">
    <text evidence="12">The sequence shown here is derived from an EMBL/GenBank/DDBJ whole genome shotgun (WGS) entry which is preliminary data.</text>
</comment>
<feature type="transmembrane region" description="Helical" evidence="11">
    <location>
        <begin position="42"/>
        <end position="63"/>
    </location>
</feature>
<keyword evidence="8 11" id="KW-1133">Transmembrane helix</keyword>
<dbReference type="PANTHER" id="PTHR43141">
    <property type="entry name" value="CYTOCHROME BD2 SUBUNIT II"/>
    <property type="match status" value="1"/>
</dbReference>
<gene>
    <name evidence="12" type="ORF">EVA_20981</name>
</gene>
<evidence type="ECO:0000313" key="12">
    <source>
        <dbReference type="EMBL" id="EJW90912.1"/>
    </source>
</evidence>
<keyword evidence="3" id="KW-1003">Cell membrane</keyword>
<evidence type="ECO:0000256" key="5">
    <source>
        <dbReference type="ARBA" id="ARBA00022692"/>
    </source>
</evidence>
<dbReference type="GO" id="GO:0009055">
    <property type="term" value="F:electron transfer activity"/>
    <property type="evidence" value="ECO:0007669"/>
    <property type="project" value="TreeGrafter"/>
</dbReference>
<keyword evidence="4" id="KW-0349">Heme</keyword>
<dbReference type="Pfam" id="PF02322">
    <property type="entry name" value="Cyt_bd_oxida_II"/>
    <property type="match status" value="1"/>
</dbReference>
<dbReference type="PANTHER" id="PTHR43141:SF5">
    <property type="entry name" value="CYTOCHROME BD-I UBIQUINOL OXIDASE SUBUNIT 2"/>
    <property type="match status" value="1"/>
</dbReference>